<dbReference type="PANTHER" id="PTHR34851">
    <property type="entry name" value="PROTEIN CBG05235-RELATED"/>
    <property type="match status" value="1"/>
</dbReference>
<sequence>MSSSIPPPVVPNTKSESPPDSPQYVIPITPNLPKSPPDFNGTRSFDHNDPKYQCCCRHMHITLAARVVSVAYLCGAVLNVFLAIATQGTTLAFYSVASFAFALAIFGTLIYGIFKEKRPFILPYMIFQVNLLSALCDNFTESQFFV</sequence>
<evidence type="ECO:0000313" key="4">
    <source>
        <dbReference type="Proteomes" id="UP000271098"/>
    </source>
</evidence>
<feature type="compositionally biased region" description="Pro residues" evidence="1">
    <location>
        <begin position="1"/>
        <end position="10"/>
    </location>
</feature>
<dbReference type="Proteomes" id="UP000271098">
    <property type="component" value="Unassembled WGS sequence"/>
</dbReference>
<evidence type="ECO:0000313" key="3">
    <source>
        <dbReference type="EMBL" id="VDN26220.1"/>
    </source>
</evidence>
<dbReference type="OrthoDB" id="5792724at2759"/>
<gene>
    <name evidence="3" type="ORF">GPUH_LOCUS15554</name>
</gene>
<proteinExistence type="predicted"/>
<keyword evidence="2" id="KW-1133">Transmembrane helix</keyword>
<protein>
    <submittedName>
        <fullName evidence="3 5">Uncharacterized protein</fullName>
    </submittedName>
</protein>
<name>A0A183E3L3_9BILA</name>
<organism evidence="5">
    <name type="scientific">Gongylonema pulchrum</name>
    <dbReference type="NCBI Taxonomy" id="637853"/>
    <lineage>
        <taxon>Eukaryota</taxon>
        <taxon>Metazoa</taxon>
        <taxon>Ecdysozoa</taxon>
        <taxon>Nematoda</taxon>
        <taxon>Chromadorea</taxon>
        <taxon>Rhabditida</taxon>
        <taxon>Spirurina</taxon>
        <taxon>Spiruromorpha</taxon>
        <taxon>Spiruroidea</taxon>
        <taxon>Gongylonematidae</taxon>
        <taxon>Gongylonema</taxon>
    </lineage>
</organism>
<feature type="transmembrane region" description="Helical" evidence="2">
    <location>
        <begin position="67"/>
        <end position="85"/>
    </location>
</feature>
<keyword evidence="2" id="KW-0472">Membrane</keyword>
<reference evidence="5" key="1">
    <citation type="submission" date="2016-06" db="UniProtKB">
        <authorList>
            <consortium name="WormBaseParasite"/>
        </authorList>
    </citation>
    <scope>IDENTIFICATION</scope>
</reference>
<feature type="region of interest" description="Disordered" evidence="1">
    <location>
        <begin position="1"/>
        <end position="34"/>
    </location>
</feature>
<feature type="transmembrane region" description="Helical" evidence="2">
    <location>
        <begin position="91"/>
        <end position="114"/>
    </location>
</feature>
<accession>A0A183E3L3</accession>
<evidence type="ECO:0000256" key="1">
    <source>
        <dbReference type="SAM" id="MobiDB-lite"/>
    </source>
</evidence>
<dbReference type="AlphaFoldDB" id="A0A183E3L3"/>
<keyword evidence="2" id="KW-0812">Transmembrane</keyword>
<evidence type="ECO:0000313" key="5">
    <source>
        <dbReference type="WBParaSite" id="GPUH_0001557501-mRNA-1"/>
    </source>
</evidence>
<dbReference type="WBParaSite" id="GPUH_0001557501-mRNA-1">
    <property type="protein sequence ID" value="GPUH_0001557501-mRNA-1"/>
    <property type="gene ID" value="GPUH_0001557501"/>
</dbReference>
<reference evidence="3 4" key="2">
    <citation type="submission" date="2018-11" db="EMBL/GenBank/DDBJ databases">
        <authorList>
            <consortium name="Pathogen Informatics"/>
        </authorList>
    </citation>
    <scope>NUCLEOTIDE SEQUENCE [LARGE SCALE GENOMIC DNA]</scope>
</reference>
<dbReference type="EMBL" id="UYRT01082605">
    <property type="protein sequence ID" value="VDN26220.1"/>
    <property type="molecule type" value="Genomic_DNA"/>
</dbReference>
<evidence type="ECO:0000256" key="2">
    <source>
        <dbReference type="SAM" id="Phobius"/>
    </source>
</evidence>
<keyword evidence="4" id="KW-1185">Reference proteome</keyword>